<dbReference type="InterPro" id="IPR024618">
    <property type="entry name" value="DUF3857"/>
</dbReference>
<proteinExistence type="predicted"/>
<evidence type="ECO:0000313" key="4">
    <source>
        <dbReference type="Proteomes" id="UP000198379"/>
    </source>
</evidence>
<keyword evidence="4" id="KW-1185">Reference proteome</keyword>
<dbReference type="RefSeq" id="WP_089373101.1">
    <property type="nucleotide sequence ID" value="NZ_BMEP01000004.1"/>
</dbReference>
<accession>A0A239C363</accession>
<feature type="signal peptide" evidence="1">
    <location>
        <begin position="1"/>
        <end position="18"/>
    </location>
</feature>
<gene>
    <name evidence="3" type="ORF">SAMN06265376_10799</name>
</gene>
<dbReference type="Gene3D" id="2.60.120.1130">
    <property type="match status" value="1"/>
</dbReference>
<reference evidence="3 4" key="1">
    <citation type="submission" date="2017-06" db="EMBL/GenBank/DDBJ databases">
        <authorList>
            <person name="Kim H.J."/>
            <person name="Triplett B.A."/>
        </authorList>
    </citation>
    <scope>NUCLEOTIDE SEQUENCE [LARGE SCALE GENOMIC DNA]</scope>
    <source>
        <strain evidence="3 4">DSM 25597</strain>
    </source>
</reference>
<name>A0A239C363_9FLAO</name>
<evidence type="ECO:0000313" key="3">
    <source>
        <dbReference type="EMBL" id="SNS14616.1"/>
    </source>
</evidence>
<protein>
    <recommendedName>
        <fullName evidence="2">DUF3857 domain-containing protein</fullName>
    </recommendedName>
</protein>
<evidence type="ECO:0000256" key="1">
    <source>
        <dbReference type="SAM" id="SignalP"/>
    </source>
</evidence>
<dbReference type="OrthoDB" id="8595007at2"/>
<dbReference type="AlphaFoldDB" id="A0A239C363"/>
<sequence>MRLLILCCILLQSTLLIAQNSFNFSSNTIPEDLKKDANSIIIDERISVNIPAIDKQIVNTYQVITVLNKNGNRAVNAYEYYDDNMKIKDIGITVYDKNGEKIKEVKKRDFNDVSAVEGGTLYSESRIMFADYTPDEYPYTIVFESEVESKTTAFISPFYAAQDYYTSTLKSLYTIEVLPELELKYKVYNDDDSVLKINELTGKIVVEATNVKAVVPENQGLTISGIVPKIQFGLNHFELKGVQGIGDDWNSFGKWMNESLLSETKEVSEATRKEILALTKDAPTAIDKAKIVYEYMQNRTRYISVQIGIGGWKPMLANDVDQLGYGDCKALTNYTKALMDVAEIPSYYTVINSSSEKEDITPDFTSIQGNHVILAVPNDEEMVWLECTSQQTPFGYIGASTDDRNALVITPEGGKIMKTKKYDLEENKLLTTGVVTVNEAGAIEGDVHLESTGILYGSHFGLEFLDAKDKNEYYKEYWDYINNLKLIDIQLDNNKDEVVFKEDVTFSADSYATYVGEEMILPANFVTRSNYIPTRYKDRKQPLVISRSYNYEDEVTIKLPEGMNVKFVPEPIQVVSDFGEYTMSIVKEENGDLTYKRYLKVQEGMYPKDQYKAYRSFRRKIAKGDNQKIILTK</sequence>
<dbReference type="EMBL" id="FZNY01000007">
    <property type="protein sequence ID" value="SNS14616.1"/>
    <property type="molecule type" value="Genomic_DNA"/>
</dbReference>
<dbReference type="Gene3D" id="3.10.620.30">
    <property type="match status" value="1"/>
</dbReference>
<dbReference type="Proteomes" id="UP000198379">
    <property type="component" value="Unassembled WGS sequence"/>
</dbReference>
<keyword evidence="1" id="KW-0732">Signal</keyword>
<evidence type="ECO:0000259" key="2">
    <source>
        <dbReference type="Pfam" id="PF12969"/>
    </source>
</evidence>
<feature type="chain" id="PRO_5012104991" description="DUF3857 domain-containing protein" evidence="1">
    <location>
        <begin position="19"/>
        <end position="633"/>
    </location>
</feature>
<dbReference type="Pfam" id="PF12969">
    <property type="entry name" value="DUF3857"/>
    <property type="match status" value="1"/>
</dbReference>
<feature type="domain" description="DUF3857" evidence="2">
    <location>
        <begin position="58"/>
        <end position="212"/>
    </location>
</feature>
<organism evidence="3 4">
    <name type="scientific">Dokdonia pacifica</name>
    <dbReference type="NCBI Taxonomy" id="1627892"/>
    <lineage>
        <taxon>Bacteria</taxon>
        <taxon>Pseudomonadati</taxon>
        <taxon>Bacteroidota</taxon>
        <taxon>Flavobacteriia</taxon>
        <taxon>Flavobacteriales</taxon>
        <taxon>Flavobacteriaceae</taxon>
        <taxon>Dokdonia</taxon>
    </lineage>
</organism>